<accession>A0A5C5WFR7</accession>
<dbReference type="GO" id="GO:0003824">
    <property type="term" value="F:catalytic activity"/>
    <property type="evidence" value="ECO:0007669"/>
    <property type="project" value="InterPro"/>
</dbReference>
<dbReference type="EMBL" id="SJPH01000001">
    <property type="protein sequence ID" value="TWT48951.1"/>
    <property type="molecule type" value="Genomic_DNA"/>
</dbReference>
<dbReference type="RefSeq" id="WP_146571402.1">
    <property type="nucleotide sequence ID" value="NZ_SJPH01000001.1"/>
</dbReference>
<dbReference type="NCBIfam" id="TIGR00125">
    <property type="entry name" value="cyt_tran_rel"/>
    <property type="match status" value="1"/>
</dbReference>
<dbReference type="InterPro" id="IPR038727">
    <property type="entry name" value="NadR/Ttd14_AAA_dom"/>
</dbReference>
<dbReference type="SUPFAM" id="SSF52374">
    <property type="entry name" value="Nucleotidylyl transferase"/>
    <property type="match status" value="1"/>
</dbReference>
<dbReference type="Pfam" id="PF13521">
    <property type="entry name" value="AAA_28"/>
    <property type="match status" value="1"/>
</dbReference>
<name>A0A5C5WFR7_9BACT</name>
<dbReference type="AlphaFoldDB" id="A0A5C5WFR7"/>
<dbReference type="Gene3D" id="3.40.50.300">
    <property type="entry name" value="P-loop containing nucleotide triphosphate hydrolases"/>
    <property type="match status" value="1"/>
</dbReference>
<dbReference type="InterPro" id="IPR052735">
    <property type="entry name" value="NAD_biosynth-regulator"/>
</dbReference>
<feature type="domain" description="NadR/Ttd14 AAA" evidence="2">
    <location>
        <begin position="147"/>
        <end position="310"/>
    </location>
</feature>
<dbReference type="PANTHER" id="PTHR37512">
    <property type="entry name" value="TRIFUNCTIONAL NAD BIOSYNTHESIS/REGULATOR PROTEIN NADR"/>
    <property type="match status" value="1"/>
</dbReference>
<feature type="domain" description="Cytidyltransferase-like" evidence="1">
    <location>
        <begin position="6"/>
        <end position="126"/>
    </location>
</feature>
<dbReference type="PANTHER" id="PTHR37512:SF1">
    <property type="entry name" value="NADR_TTD14 AAA DOMAIN-CONTAINING PROTEIN"/>
    <property type="match status" value="1"/>
</dbReference>
<sequence length="326" mass="37094">MTLGFIVGKFYPPHRGHKHLIDTARRQVDRLIVMIAHHPSQTIPGELRRAWLEEIHPDCEIHLVPDELEDDSRQWAEFTVGYLGRPPDVVFTSEDYGHEYARLMGARHVMVDHARAAVPVSGTLVRSEPLKHLGFLEPCVRAYFVRRVVLLGAESTGKTTLAQQLAERFSTTWVAEYGREHWERKVAGHSMSDPLPSWSHEEFVEIAAEQQARENLLAREANRVLICDTNAFATGTWHERYYQSRDARVDTIGAADKVDLYLLTAPDVAFVQDGFRDGEKFRYWMHEAFRAQLASCATPWQLIAGPYEERFEAAESAVAALLKESG</sequence>
<comment type="caution">
    <text evidence="3">The sequence shown here is derived from an EMBL/GenBank/DDBJ whole genome shotgun (WGS) entry which is preliminary data.</text>
</comment>
<evidence type="ECO:0000259" key="2">
    <source>
        <dbReference type="Pfam" id="PF13521"/>
    </source>
</evidence>
<proteinExistence type="predicted"/>
<dbReference type="Pfam" id="PF01467">
    <property type="entry name" value="CTP_transf_like"/>
    <property type="match status" value="1"/>
</dbReference>
<evidence type="ECO:0000313" key="4">
    <source>
        <dbReference type="Proteomes" id="UP000318995"/>
    </source>
</evidence>
<evidence type="ECO:0000259" key="1">
    <source>
        <dbReference type="Pfam" id="PF01467"/>
    </source>
</evidence>
<dbReference type="Proteomes" id="UP000318995">
    <property type="component" value="Unassembled WGS sequence"/>
</dbReference>
<dbReference type="OrthoDB" id="9802794at2"/>
<gene>
    <name evidence="3" type="primary">nadR</name>
    <name evidence="3" type="ORF">Pla111_07290</name>
</gene>
<reference evidence="3 4" key="1">
    <citation type="submission" date="2019-02" db="EMBL/GenBank/DDBJ databases">
        <title>Deep-cultivation of Planctomycetes and their phenomic and genomic characterization uncovers novel biology.</title>
        <authorList>
            <person name="Wiegand S."/>
            <person name="Jogler M."/>
            <person name="Boedeker C."/>
            <person name="Pinto D."/>
            <person name="Vollmers J."/>
            <person name="Rivas-Marin E."/>
            <person name="Kohn T."/>
            <person name="Peeters S.H."/>
            <person name="Heuer A."/>
            <person name="Rast P."/>
            <person name="Oberbeckmann S."/>
            <person name="Bunk B."/>
            <person name="Jeske O."/>
            <person name="Meyerdierks A."/>
            <person name="Storesund J.E."/>
            <person name="Kallscheuer N."/>
            <person name="Luecker S."/>
            <person name="Lage O.M."/>
            <person name="Pohl T."/>
            <person name="Merkel B.J."/>
            <person name="Hornburger P."/>
            <person name="Mueller R.-W."/>
            <person name="Bruemmer F."/>
            <person name="Labrenz M."/>
            <person name="Spormann A.M."/>
            <person name="Op Den Camp H."/>
            <person name="Overmann J."/>
            <person name="Amann R."/>
            <person name="Jetten M.S.M."/>
            <person name="Mascher T."/>
            <person name="Medema M.H."/>
            <person name="Devos D.P."/>
            <person name="Kaster A.-K."/>
            <person name="Ovreas L."/>
            <person name="Rohde M."/>
            <person name="Galperin M.Y."/>
            <person name="Jogler C."/>
        </authorList>
    </citation>
    <scope>NUCLEOTIDE SEQUENCE [LARGE SCALE GENOMIC DNA]</scope>
    <source>
        <strain evidence="3 4">Pla111</strain>
    </source>
</reference>
<organism evidence="3 4">
    <name type="scientific">Botrimarina hoheduenensis</name>
    <dbReference type="NCBI Taxonomy" id="2528000"/>
    <lineage>
        <taxon>Bacteria</taxon>
        <taxon>Pseudomonadati</taxon>
        <taxon>Planctomycetota</taxon>
        <taxon>Planctomycetia</taxon>
        <taxon>Pirellulales</taxon>
        <taxon>Lacipirellulaceae</taxon>
        <taxon>Botrimarina</taxon>
    </lineage>
</organism>
<protein>
    <submittedName>
        <fullName evidence="3">Trifunctional NAD biosynthesis/regulator protein NadR</fullName>
    </submittedName>
</protein>
<dbReference type="InterPro" id="IPR014729">
    <property type="entry name" value="Rossmann-like_a/b/a_fold"/>
</dbReference>
<dbReference type="InterPro" id="IPR004821">
    <property type="entry name" value="Cyt_trans-like"/>
</dbReference>
<dbReference type="InterPro" id="IPR027417">
    <property type="entry name" value="P-loop_NTPase"/>
</dbReference>
<evidence type="ECO:0000313" key="3">
    <source>
        <dbReference type="EMBL" id="TWT48951.1"/>
    </source>
</evidence>
<dbReference type="SUPFAM" id="SSF52540">
    <property type="entry name" value="P-loop containing nucleoside triphosphate hydrolases"/>
    <property type="match status" value="1"/>
</dbReference>
<dbReference type="Gene3D" id="3.40.50.620">
    <property type="entry name" value="HUPs"/>
    <property type="match status" value="1"/>
</dbReference>
<keyword evidence="4" id="KW-1185">Reference proteome</keyword>